<dbReference type="EMBL" id="CVRI01000057">
    <property type="protein sequence ID" value="CRL02450.1"/>
    <property type="molecule type" value="Genomic_DNA"/>
</dbReference>
<sequence length="63" mass="7401">MQKSQISKEPINKPSINWKYHLASPQIIQKLLTYQKNEGKFCMFEANEAGEKLIFQLTKLFNL</sequence>
<evidence type="ECO:0000313" key="1">
    <source>
        <dbReference type="EMBL" id="CRL02450.1"/>
    </source>
</evidence>
<organism evidence="1 2">
    <name type="scientific">Clunio marinus</name>
    <dbReference type="NCBI Taxonomy" id="568069"/>
    <lineage>
        <taxon>Eukaryota</taxon>
        <taxon>Metazoa</taxon>
        <taxon>Ecdysozoa</taxon>
        <taxon>Arthropoda</taxon>
        <taxon>Hexapoda</taxon>
        <taxon>Insecta</taxon>
        <taxon>Pterygota</taxon>
        <taxon>Neoptera</taxon>
        <taxon>Endopterygota</taxon>
        <taxon>Diptera</taxon>
        <taxon>Nematocera</taxon>
        <taxon>Chironomoidea</taxon>
        <taxon>Chironomidae</taxon>
        <taxon>Clunio</taxon>
    </lineage>
</organism>
<keyword evidence="2" id="KW-1185">Reference proteome</keyword>
<proteinExistence type="predicted"/>
<dbReference type="AlphaFoldDB" id="A0A1J1IRW2"/>
<evidence type="ECO:0000313" key="2">
    <source>
        <dbReference type="Proteomes" id="UP000183832"/>
    </source>
</evidence>
<protein>
    <submittedName>
        <fullName evidence="1">CLUMA_CG015561, isoform A</fullName>
    </submittedName>
</protein>
<name>A0A1J1IRW2_9DIPT</name>
<gene>
    <name evidence="1" type="ORF">CLUMA_CG015561</name>
</gene>
<reference evidence="1 2" key="1">
    <citation type="submission" date="2015-04" db="EMBL/GenBank/DDBJ databases">
        <authorList>
            <person name="Syromyatnikov M.Y."/>
            <person name="Popov V.N."/>
        </authorList>
    </citation>
    <scope>NUCLEOTIDE SEQUENCE [LARGE SCALE GENOMIC DNA]</scope>
</reference>
<dbReference type="Proteomes" id="UP000183832">
    <property type="component" value="Unassembled WGS sequence"/>
</dbReference>
<accession>A0A1J1IRW2</accession>